<evidence type="ECO:0000313" key="1">
    <source>
        <dbReference type="EMBL" id="GAA0752819.1"/>
    </source>
</evidence>
<evidence type="ECO:0000313" key="2">
    <source>
        <dbReference type="Proteomes" id="UP001500279"/>
    </source>
</evidence>
<dbReference type="EMBL" id="BAAAEW010000016">
    <property type="protein sequence ID" value="GAA0752819.1"/>
    <property type="molecule type" value="Genomic_DNA"/>
</dbReference>
<reference evidence="1 2" key="1">
    <citation type="journal article" date="2019" name="Int. J. Syst. Evol. Microbiol.">
        <title>The Global Catalogue of Microorganisms (GCM) 10K type strain sequencing project: providing services to taxonomists for standard genome sequencing and annotation.</title>
        <authorList>
            <consortium name="The Broad Institute Genomics Platform"/>
            <consortium name="The Broad Institute Genome Sequencing Center for Infectious Disease"/>
            <person name="Wu L."/>
            <person name="Ma J."/>
        </authorList>
    </citation>
    <scope>NUCLEOTIDE SEQUENCE [LARGE SCALE GENOMIC DNA]</scope>
    <source>
        <strain evidence="1 2">JCM 15503</strain>
    </source>
</reference>
<accession>A0ABN1K284</accession>
<organism evidence="1 2">
    <name type="scientific">Ideonella azotifigens</name>
    <dbReference type="NCBI Taxonomy" id="513160"/>
    <lineage>
        <taxon>Bacteria</taxon>
        <taxon>Pseudomonadati</taxon>
        <taxon>Pseudomonadota</taxon>
        <taxon>Betaproteobacteria</taxon>
        <taxon>Burkholderiales</taxon>
        <taxon>Sphaerotilaceae</taxon>
        <taxon>Ideonella</taxon>
    </lineage>
</organism>
<protein>
    <submittedName>
        <fullName evidence="1">Uncharacterized protein</fullName>
    </submittedName>
</protein>
<keyword evidence="2" id="KW-1185">Reference proteome</keyword>
<gene>
    <name evidence="1" type="ORF">GCM10009107_26970</name>
</gene>
<proteinExistence type="predicted"/>
<dbReference type="RefSeq" id="WP_141289736.1">
    <property type="nucleotide sequence ID" value="NZ_BAAAEW010000016.1"/>
</dbReference>
<sequence length="81" mass="9026">MHGWHSKVLAAAALLEARQSEAELRLLAENVGLDLQRAVGELIRQACEAVGWDAERLRGYRCKVRYPIYGSQIGMAFSLPD</sequence>
<comment type="caution">
    <text evidence="1">The sequence shown here is derived from an EMBL/GenBank/DDBJ whole genome shotgun (WGS) entry which is preliminary data.</text>
</comment>
<name>A0ABN1K284_9BURK</name>
<dbReference type="Proteomes" id="UP001500279">
    <property type="component" value="Unassembled WGS sequence"/>
</dbReference>